<keyword evidence="1" id="KW-1133">Transmembrane helix</keyword>
<dbReference type="AlphaFoldDB" id="A0A0W0U1H4"/>
<evidence type="ECO:0000313" key="5">
    <source>
        <dbReference type="Proteomes" id="UP000251942"/>
    </source>
</evidence>
<dbReference type="Proteomes" id="UP000054698">
    <property type="component" value="Unassembled WGS sequence"/>
</dbReference>
<keyword evidence="1" id="KW-0812">Transmembrane</keyword>
<dbReference type="PATRIC" id="fig|453.4.peg.1235"/>
<proteinExistence type="predicted"/>
<dbReference type="Proteomes" id="UP000251942">
    <property type="component" value="Unassembled WGS sequence"/>
</dbReference>
<dbReference type="OrthoDB" id="5650591at2"/>
<accession>A0A0W0U1H4</accession>
<reference evidence="3 5" key="2">
    <citation type="submission" date="2018-06" db="EMBL/GenBank/DDBJ databases">
        <authorList>
            <consortium name="Pathogen Informatics"/>
            <person name="Doyle S."/>
        </authorList>
    </citation>
    <scope>NUCLEOTIDE SEQUENCE [LARGE SCALE GENOMIC DNA]</scope>
    <source>
        <strain evidence="3 5">NCTC12022</strain>
    </source>
</reference>
<keyword evidence="4" id="KW-1185">Reference proteome</keyword>
<dbReference type="EMBL" id="UASS01000001">
    <property type="protein sequence ID" value="SPX59326.1"/>
    <property type="molecule type" value="Genomic_DNA"/>
</dbReference>
<reference evidence="2 4" key="1">
    <citation type="submission" date="2015-11" db="EMBL/GenBank/DDBJ databases">
        <title>Genomic analysis of 38 Legionella species identifies large and diverse effector repertoires.</title>
        <authorList>
            <person name="Burstein D."/>
            <person name="Amaro F."/>
            <person name="Zusman T."/>
            <person name="Lifshitz Z."/>
            <person name="Cohen O."/>
            <person name="Gilbert J.A."/>
            <person name="Pupko T."/>
            <person name="Shuman H.A."/>
            <person name="Segal G."/>
        </authorList>
    </citation>
    <scope>NUCLEOTIDE SEQUENCE [LARGE SCALE GENOMIC DNA]</scope>
    <source>
        <strain evidence="2 4">WO-44C</strain>
    </source>
</reference>
<organism evidence="2 4">
    <name type="scientific">Legionella feeleii</name>
    <dbReference type="NCBI Taxonomy" id="453"/>
    <lineage>
        <taxon>Bacteria</taxon>
        <taxon>Pseudomonadati</taxon>
        <taxon>Pseudomonadota</taxon>
        <taxon>Gammaproteobacteria</taxon>
        <taxon>Legionellales</taxon>
        <taxon>Legionellaceae</taxon>
        <taxon>Legionella</taxon>
    </lineage>
</organism>
<evidence type="ECO:0000313" key="4">
    <source>
        <dbReference type="Proteomes" id="UP000054698"/>
    </source>
</evidence>
<dbReference type="EMBL" id="LNYB01000031">
    <property type="protein sequence ID" value="KTD01543.1"/>
    <property type="molecule type" value="Genomic_DNA"/>
</dbReference>
<dbReference type="RefSeq" id="WP_058444780.1">
    <property type="nucleotide sequence ID" value="NZ_CAAAHT010000030.1"/>
</dbReference>
<protein>
    <submittedName>
        <fullName evidence="2">Uncharacterized protein</fullName>
    </submittedName>
</protein>
<feature type="transmembrane region" description="Helical" evidence="1">
    <location>
        <begin position="438"/>
        <end position="456"/>
    </location>
</feature>
<evidence type="ECO:0000313" key="2">
    <source>
        <dbReference type="EMBL" id="KTD01543.1"/>
    </source>
</evidence>
<evidence type="ECO:0000256" key="1">
    <source>
        <dbReference type="SAM" id="Phobius"/>
    </source>
</evidence>
<keyword evidence="1" id="KW-0472">Membrane</keyword>
<sequence length="464" mass="51746">MGKSIFFLNTATLENADLLNILNLAEINNGMNFTAEIAKASPGAAKLLRMAKVYYERDGVCFTFDKFIVKPTNTSKKVEDIPAVRNEIRFVYDEVQTTWYLVTVATDGQRFQKKVNQLTVQDARQPYLAGLKLAELKTLLNKASLTTSEWNQIKSDCFVHPNPLHAMAELLRTTLDKPKSLSAAQETREIRAYFQDKIKKQGITLIIYSNALNADACGKAESDYVKISAERAIKPHQQLRVLYIGGGHGWPKQAWDGQGMLSALKAKDVEEICLALEAKNVRVHGVIVLGSCFSASYAHQFSFLLTPHSVMLSSSLSQAGDNFFKNAVTVASLENRLSFFSVIPNHPKPSPTGLCITYKDKHIGLKLYAKKTGLPATSAYDEYAKNNNIVTYLKSKKLNSEFSDSLHDCNEKSQKMKFNEYSKAALKRQESWSLLTKFSLFALGGVVIGTTGYFAIKYRNSRNG</sequence>
<gene>
    <name evidence="2" type="ORF">Lfee_1147</name>
    <name evidence="3" type="ORF">NCTC12022_00147</name>
</gene>
<evidence type="ECO:0000313" key="3">
    <source>
        <dbReference type="EMBL" id="SPX59326.1"/>
    </source>
</evidence>
<name>A0A0W0U1H4_9GAMM</name>